<sequence>MLNANRSDVYTDLNALAKLKTEARKESPEALKAAAKQFEAVFLNQVLKSMRESKLADGILDNEQSKFYGEMYDQQLASNLSGSVGLADLIVKQMKREEADDDKTGKMNIEDYLNRSSTAGKAMPGRHGKVDSRILGKIDESHEASDAAIGNEEEINPASVNGEKLALEGGDSEFSFKKSGDLPIYSAQDFVRHLHPIAERAARELGVEPKVLLAQAALETNWGRSLIKNREGESTFNLFNIKAGRAWQGEQVSVQALEFERGVGRKTNAGFRAYDSFEESFQDYVRLIKNNPRYGDALKQADSPERYLRGLQQAGYATDPKYAEKIISIYRGATMNNIQPDLAAAMDDRA</sequence>
<evidence type="ECO:0000256" key="2">
    <source>
        <dbReference type="ARBA" id="ARBA00004418"/>
    </source>
</evidence>
<dbReference type="GO" id="GO:0004040">
    <property type="term" value="F:amidase activity"/>
    <property type="evidence" value="ECO:0007669"/>
    <property type="project" value="InterPro"/>
</dbReference>
<dbReference type="GO" id="GO:0071973">
    <property type="term" value="P:bacterial-type flagellum-dependent cell motility"/>
    <property type="evidence" value="ECO:0007669"/>
    <property type="project" value="TreeGrafter"/>
</dbReference>
<dbReference type="InterPro" id="IPR051056">
    <property type="entry name" value="Glycosyl_Hydrolase_73"/>
</dbReference>
<evidence type="ECO:0000256" key="8">
    <source>
        <dbReference type="ARBA" id="ARBA00022801"/>
    </source>
</evidence>
<dbReference type="STRING" id="686340.Metal_1788"/>
<dbReference type="InterPro" id="IPR013377">
    <property type="entry name" value="FlgJ"/>
</dbReference>
<dbReference type="GO" id="GO:0071555">
    <property type="term" value="P:cell wall organization"/>
    <property type="evidence" value="ECO:0007669"/>
    <property type="project" value="UniProtKB-KW"/>
</dbReference>
<dbReference type="eggNOG" id="COG3951">
    <property type="taxonomic scope" value="Bacteria"/>
</dbReference>
<feature type="domain" description="Mannosyl-glycoprotein endo-beta-N-acetylglucosamidase-like" evidence="12">
    <location>
        <begin position="181"/>
        <end position="336"/>
    </location>
</feature>
<evidence type="ECO:0000256" key="7">
    <source>
        <dbReference type="ARBA" id="ARBA00022795"/>
    </source>
</evidence>
<accession>H8GNG2</accession>
<comment type="similarity">
    <text evidence="4">In the C-terminal section; belongs to the glycosyl hydrolase 73 family.</text>
</comment>
<dbReference type="PRINTS" id="PR01002">
    <property type="entry name" value="FLGFLGJ"/>
</dbReference>
<dbReference type="Pfam" id="PF01832">
    <property type="entry name" value="Glucosaminidase"/>
    <property type="match status" value="1"/>
</dbReference>
<keyword evidence="10" id="KW-0961">Cell wall biogenesis/degradation</keyword>
<evidence type="ECO:0000256" key="5">
    <source>
        <dbReference type="ARBA" id="ARBA00013433"/>
    </source>
</evidence>
<dbReference type="PANTHER" id="PTHR33308">
    <property type="entry name" value="PEPTIDOGLYCAN HYDROLASE FLGJ"/>
    <property type="match status" value="1"/>
</dbReference>
<evidence type="ECO:0000259" key="12">
    <source>
        <dbReference type="SMART" id="SM00047"/>
    </source>
</evidence>
<evidence type="ECO:0000313" key="14">
    <source>
        <dbReference type="Proteomes" id="UP000005090"/>
    </source>
</evidence>
<evidence type="ECO:0000256" key="3">
    <source>
        <dbReference type="ARBA" id="ARBA00006880"/>
    </source>
</evidence>
<keyword evidence="14" id="KW-1185">Reference proteome</keyword>
<keyword evidence="6" id="KW-0574">Periplasm</keyword>
<evidence type="ECO:0000256" key="9">
    <source>
        <dbReference type="ARBA" id="ARBA00023295"/>
    </source>
</evidence>
<dbReference type="RefSeq" id="WP_005371505.1">
    <property type="nucleotide sequence ID" value="NZ_CM001475.1"/>
</dbReference>
<dbReference type="EMBL" id="CM001475">
    <property type="protein sequence ID" value="EIC29555.1"/>
    <property type="molecule type" value="Genomic_DNA"/>
</dbReference>
<dbReference type="GO" id="GO:0016798">
    <property type="term" value="F:hydrolase activity, acting on glycosyl bonds"/>
    <property type="evidence" value="ECO:0007669"/>
    <property type="project" value="UniProtKB-KW"/>
</dbReference>
<dbReference type="AlphaFoldDB" id="H8GNG2"/>
<dbReference type="InterPro" id="IPR019301">
    <property type="entry name" value="Flagellar_prot_FlgJ_N"/>
</dbReference>
<protein>
    <recommendedName>
        <fullName evidence="5">Peptidoglycan hydrolase FlgJ</fullName>
    </recommendedName>
    <alternativeName>
        <fullName evidence="11">Muramidase FlgJ</fullName>
    </alternativeName>
</protein>
<dbReference type="Gene3D" id="2.10.70.40">
    <property type="entry name" value="peptidoglycan hydrolase"/>
    <property type="match status" value="1"/>
</dbReference>
<gene>
    <name evidence="13" type="ORF">Metal_1788</name>
</gene>
<dbReference type="SMART" id="SM00047">
    <property type="entry name" value="LYZ2"/>
    <property type="match status" value="1"/>
</dbReference>
<dbReference type="Proteomes" id="UP000005090">
    <property type="component" value="Chromosome"/>
</dbReference>
<comment type="similarity">
    <text evidence="3">In the N-terminal section; belongs to the FlgJ family.</text>
</comment>
<evidence type="ECO:0000256" key="10">
    <source>
        <dbReference type="ARBA" id="ARBA00023316"/>
    </source>
</evidence>
<comment type="function">
    <text evidence="1">Flagellum-specific muramidase which hydrolyzes the peptidoglycan layer to assemble the rod structure in the periplasmic space.</text>
</comment>
<dbReference type="HOGENOM" id="CLU_013771_3_0_6"/>
<dbReference type="GO" id="GO:0044780">
    <property type="term" value="P:bacterial-type flagellum assembly"/>
    <property type="evidence" value="ECO:0007669"/>
    <property type="project" value="InterPro"/>
</dbReference>
<dbReference type="PANTHER" id="PTHR33308:SF9">
    <property type="entry name" value="PEPTIDOGLYCAN HYDROLASE FLGJ"/>
    <property type="match status" value="1"/>
</dbReference>
<evidence type="ECO:0000256" key="1">
    <source>
        <dbReference type="ARBA" id="ARBA00002954"/>
    </source>
</evidence>
<reference evidence="13 14" key="1">
    <citation type="journal article" date="2013" name="Genome Announc.">
        <title>Genome Sequence of the Obligate Gammaproteobacterial Methanotroph Methylomicrobium album Strain BG8.</title>
        <authorList>
            <person name="Kits K.D."/>
            <person name="Kalyuzhnaya M.G."/>
            <person name="Klotz M.G."/>
            <person name="Jetten M.S."/>
            <person name="Op den Camp H.J."/>
            <person name="Vuilleumier S."/>
            <person name="Bringel F."/>
            <person name="Dispirito A.A."/>
            <person name="Murrell J.C."/>
            <person name="Bruce D."/>
            <person name="Cheng J.F."/>
            <person name="Copeland A."/>
            <person name="Goodwin L."/>
            <person name="Hauser L."/>
            <person name="Lajus A."/>
            <person name="Land M.L."/>
            <person name="Lapidus A."/>
            <person name="Lucas S."/>
            <person name="Medigue C."/>
            <person name="Pitluck S."/>
            <person name="Woyke T."/>
            <person name="Zeytun A."/>
            <person name="Stein L.Y."/>
        </authorList>
    </citation>
    <scope>NUCLEOTIDE SEQUENCE [LARGE SCALE GENOMIC DNA]</scope>
    <source>
        <strain evidence="13 14">BG8</strain>
    </source>
</reference>
<evidence type="ECO:0000256" key="6">
    <source>
        <dbReference type="ARBA" id="ARBA00022764"/>
    </source>
</evidence>
<keyword evidence="13" id="KW-0966">Cell projection</keyword>
<dbReference type="GO" id="GO:0042597">
    <property type="term" value="C:periplasmic space"/>
    <property type="evidence" value="ECO:0007669"/>
    <property type="project" value="UniProtKB-SubCell"/>
</dbReference>
<keyword evidence="9" id="KW-0326">Glycosidase</keyword>
<evidence type="ECO:0000256" key="4">
    <source>
        <dbReference type="ARBA" id="ARBA00007974"/>
    </source>
</evidence>
<keyword evidence="7" id="KW-1005">Bacterial flagellum biogenesis</keyword>
<name>H8GNG2_METAL</name>
<dbReference type="eggNOG" id="COG1705">
    <property type="taxonomic scope" value="Bacteria"/>
</dbReference>
<keyword evidence="13" id="KW-0969">Cilium</keyword>
<comment type="subcellular location">
    <subcellularLocation>
        <location evidence="2">Periplasm</location>
    </subcellularLocation>
</comment>
<keyword evidence="13" id="KW-0282">Flagellum</keyword>
<keyword evidence="8" id="KW-0378">Hydrolase</keyword>
<dbReference type="InterPro" id="IPR002901">
    <property type="entry name" value="MGlyc_endo_b_GlcNAc-like_dom"/>
</dbReference>
<dbReference type="Gene3D" id="1.10.530.10">
    <property type="match status" value="1"/>
</dbReference>
<dbReference type="NCBIfam" id="TIGR02541">
    <property type="entry name" value="flagell_FlgJ"/>
    <property type="match status" value="1"/>
</dbReference>
<evidence type="ECO:0000313" key="13">
    <source>
        <dbReference type="EMBL" id="EIC29555.1"/>
    </source>
</evidence>
<organism evidence="13 14">
    <name type="scientific">Methylomicrobium album BG8</name>
    <dbReference type="NCBI Taxonomy" id="686340"/>
    <lineage>
        <taxon>Bacteria</taxon>
        <taxon>Pseudomonadati</taxon>
        <taxon>Pseudomonadota</taxon>
        <taxon>Gammaproteobacteria</taxon>
        <taxon>Methylococcales</taxon>
        <taxon>Methylococcaceae</taxon>
        <taxon>Methylomicrobium</taxon>
    </lineage>
</organism>
<proteinExistence type="inferred from homology"/>
<evidence type="ECO:0000256" key="11">
    <source>
        <dbReference type="ARBA" id="ARBA00030835"/>
    </source>
</evidence>
<dbReference type="Pfam" id="PF10135">
    <property type="entry name" value="Rod-binding"/>
    <property type="match status" value="1"/>
</dbReference>